<dbReference type="AlphaFoldDB" id="A0AA37BPC8"/>
<evidence type="ECO:0000256" key="4">
    <source>
        <dbReference type="ARBA" id="ARBA00022643"/>
    </source>
</evidence>
<evidence type="ECO:0000256" key="9">
    <source>
        <dbReference type="ARBA" id="ARBA00023235"/>
    </source>
</evidence>
<evidence type="ECO:0000256" key="10">
    <source>
        <dbReference type="ARBA" id="ARBA00025810"/>
    </source>
</evidence>
<feature type="binding site" evidence="11">
    <location>
        <position position="120"/>
    </location>
    <ligand>
        <name>FMN</name>
        <dbReference type="ChEBI" id="CHEBI:58210"/>
    </ligand>
</feature>
<comment type="similarity">
    <text evidence="11">Belongs to the IPP isomerase type 2 family.</text>
</comment>
<evidence type="ECO:0000256" key="7">
    <source>
        <dbReference type="ARBA" id="ARBA00022857"/>
    </source>
</evidence>
<dbReference type="RefSeq" id="WP_188679340.1">
    <property type="nucleotide sequence ID" value="NZ_BMNY01000001.1"/>
</dbReference>
<evidence type="ECO:0000256" key="11">
    <source>
        <dbReference type="HAMAP-Rule" id="MF_00354"/>
    </source>
</evidence>
<evidence type="ECO:0000256" key="5">
    <source>
        <dbReference type="ARBA" id="ARBA00022723"/>
    </source>
</evidence>
<dbReference type="GO" id="GO:0008299">
    <property type="term" value="P:isoprenoid biosynthetic process"/>
    <property type="evidence" value="ECO:0007669"/>
    <property type="project" value="UniProtKB-UniRule"/>
</dbReference>
<gene>
    <name evidence="11" type="primary">fni</name>
    <name evidence="13" type="ORF">GCM10007108_00690</name>
</gene>
<dbReference type="InterPro" id="IPR011179">
    <property type="entry name" value="IPdP_isomerase"/>
</dbReference>
<comment type="function">
    <text evidence="11">Involved in the biosynthesis of isoprenoids. Catalyzes the 1,3-allylic rearrangement of the homoallylic substrate isopentenyl (IPP) to its allylic isomer, dimethylallyl diphosphate (DMAPP).</text>
</comment>
<keyword evidence="14" id="KW-1185">Reference proteome</keyword>
<keyword evidence="9 11" id="KW-0413">Isomerase</keyword>
<dbReference type="EMBL" id="BMNY01000001">
    <property type="protein sequence ID" value="GGM66325.1"/>
    <property type="molecule type" value="Genomic_DNA"/>
</dbReference>
<feature type="binding site" evidence="11">
    <location>
        <begin position="62"/>
        <end position="64"/>
    </location>
    <ligand>
        <name>FMN</name>
        <dbReference type="ChEBI" id="CHEBI:58210"/>
    </ligand>
</feature>
<accession>A0AA37BPC8</accession>
<dbReference type="GO" id="GO:0016491">
    <property type="term" value="F:oxidoreductase activity"/>
    <property type="evidence" value="ECO:0007669"/>
    <property type="project" value="InterPro"/>
</dbReference>
<dbReference type="GO" id="GO:0010181">
    <property type="term" value="F:FMN binding"/>
    <property type="evidence" value="ECO:0007669"/>
    <property type="project" value="UniProtKB-UniRule"/>
</dbReference>
<feature type="domain" description="FMN-dependent dehydrogenase" evidence="12">
    <location>
        <begin position="183"/>
        <end position="327"/>
    </location>
</feature>
<comment type="cofactor">
    <cofactor evidence="11">
        <name>NADPH</name>
        <dbReference type="ChEBI" id="CHEBI:57783"/>
    </cofactor>
</comment>
<keyword evidence="6 11" id="KW-0460">Magnesium</keyword>
<dbReference type="GO" id="GO:0005737">
    <property type="term" value="C:cytoplasm"/>
    <property type="evidence" value="ECO:0007669"/>
    <property type="project" value="UniProtKB-SubCell"/>
</dbReference>
<name>A0AA37BPC8_9ARCH</name>
<feature type="domain" description="FMN-dependent dehydrogenase" evidence="12">
    <location>
        <begin position="17"/>
        <end position="94"/>
    </location>
</feature>
<dbReference type="PIRSF" id="PIRSF003314">
    <property type="entry name" value="IPP_isomerase"/>
    <property type="match status" value="1"/>
</dbReference>
<evidence type="ECO:0000256" key="3">
    <source>
        <dbReference type="ARBA" id="ARBA00022630"/>
    </source>
</evidence>
<dbReference type="EC" id="5.3.3.2" evidence="11"/>
<dbReference type="PANTHER" id="PTHR43665:SF1">
    <property type="entry name" value="ISOPENTENYL-DIPHOSPHATE DELTA-ISOMERASE"/>
    <property type="match status" value="1"/>
</dbReference>
<dbReference type="CDD" id="cd02811">
    <property type="entry name" value="IDI-2_FMN"/>
    <property type="match status" value="1"/>
</dbReference>
<proteinExistence type="inferred from homology"/>
<evidence type="ECO:0000313" key="14">
    <source>
        <dbReference type="Proteomes" id="UP000632195"/>
    </source>
</evidence>
<dbReference type="SUPFAM" id="SSF51395">
    <property type="entry name" value="FMN-linked oxidoreductases"/>
    <property type="match status" value="1"/>
</dbReference>
<comment type="cofactor">
    <cofactor evidence="11">
        <name>Mg(2+)</name>
        <dbReference type="ChEBI" id="CHEBI:18420"/>
    </cofactor>
</comment>
<evidence type="ECO:0000256" key="2">
    <source>
        <dbReference type="ARBA" id="ARBA00022490"/>
    </source>
</evidence>
<evidence type="ECO:0000256" key="8">
    <source>
        <dbReference type="ARBA" id="ARBA00023229"/>
    </source>
</evidence>
<comment type="caution">
    <text evidence="11">Lacks conserved residue(s) required for the propagation of feature annotation.</text>
</comment>
<comment type="caution">
    <text evidence="13">The sequence shown here is derived from an EMBL/GenBank/DDBJ whole genome shotgun (WGS) entry which is preliminary data.</text>
</comment>
<feature type="binding site" evidence="11">
    <location>
        <position position="219"/>
    </location>
    <ligand>
        <name>FMN</name>
        <dbReference type="ChEBI" id="CHEBI:58210"/>
    </ligand>
</feature>
<keyword evidence="7 11" id="KW-0521">NADP</keyword>
<dbReference type="PANTHER" id="PTHR43665">
    <property type="entry name" value="ISOPENTENYL-DIPHOSPHATE DELTA-ISOMERASE"/>
    <property type="match status" value="1"/>
</dbReference>
<feature type="binding site" evidence="11">
    <location>
        <position position="92"/>
    </location>
    <ligand>
        <name>FMN</name>
        <dbReference type="ChEBI" id="CHEBI:58210"/>
    </ligand>
</feature>
<comment type="cofactor">
    <cofactor evidence="1 11">
        <name>FMN</name>
        <dbReference type="ChEBI" id="CHEBI:58210"/>
    </cofactor>
</comment>
<dbReference type="NCBIfam" id="TIGR02151">
    <property type="entry name" value="IPP_isom_2"/>
    <property type="match status" value="1"/>
</dbReference>
<keyword evidence="4 11" id="KW-0288">FMN</keyword>
<keyword evidence="2 11" id="KW-0963">Cytoplasm</keyword>
<feature type="binding site" evidence="11">
    <location>
        <begin position="5"/>
        <end position="6"/>
    </location>
    <ligand>
        <name>substrate</name>
    </ligand>
</feature>
<protein>
    <recommendedName>
        <fullName evidence="11">Isopentenyl-diphosphate delta-isomerase</fullName>
        <shortName evidence="11">IPP isomerase</shortName>
        <ecNumber evidence="11">5.3.3.2</ecNumber>
    </recommendedName>
    <alternativeName>
        <fullName evidence="11">Isopentenyl diphosphate:dimethylallyl diphosphate isomerase</fullName>
    </alternativeName>
    <alternativeName>
        <fullName evidence="11">Isopentenyl pyrophosphate isomerase</fullName>
    </alternativeName>
    <alternativeName>
        <fullName evidence="11">Type 2 isopentenyl diphosphate isomerase</fullName>
        <shortName evidence="11">IDI-2</shortName>
    </alternativeName>
</protein>
<feature type="binding site" evidence="11">
    <location>
        <begin position="269"/>
        <end position="271"/>
    </location>
    <ligand>
        <name>FMN</name>
        <dbReference type="ChEBI" id="CHEBI:58210"/>
    </ligand>
</feature>
<dbReference type="HAMAP" id="MF_00354">
    <property type="entry name" value="Idi_2"/>
    <property type="match status" value="1"/>
</dbReference>
<comment type="catalytic activity">
    <reaction evidence="11">
        <text>isopentenyl diphosphate = dimethylallyl diphosphate</text>
        <dbReference type="Rhea" id="RHEA:23284"/>
        <dbReference type="ChEBI" id="CHEBI:57623"/>
        <dbReference type="ChEBI" id="CHEBI:128769"/>
        <dbReference type="EC" id="5.3.3.2"/>
    </reaction>
</comment>
<keyword evidence="5 11" id="KW-0479">Metal-binding</keyword>
<organism evidence="13 14">
    <name type="scientific">Thermogymnomonas acidicola</name>
    <dbReference type="NCBI Taxonomy" id="399579"/>
    <lineage>
        <taxon>Archaea</taxon>
        <taxon>Methanobacteriati</taxon>
        <taxon>Thermoplasmatota</taxon>
        <taxon>Thermoplasmata</taxon>
        <taxon>Thermoplasmatales</taxon>
        <taxon>Thermogymnomonas</taxon>
    </lineage>
</organism>
<dbReference type="GO" id="GO:0000287">
    <property type="term" value="F:magnesium ion binding"/>
    <property type="evidence" value="ECO:0007669"/>
    <property type="project" value="UniProtKB-UniRule"/>
</dbReference>
<comment type="subunit">
    <text evidence="10 11">Homooctamer. Dimer of tetramers.</text>
</comment>
<keyword evidence="3 11" id="KW-0285">Flavoprotein</keyword>
<evidence type="ECO:0000259" key="12">
    <source>
        <dbReference type="Pfam" id="PF01070"/>
    </source>
</evidence>
<sequence>MISNRKEEHIRIAENEKVESEHNFWDDIKIIHRAMPEVNFDEIDLSVDFLGKKIGAPMIISSMTGGVEVAKKINRNLAAAAEKFNIPMGVGSMRAAVEKKELADSFSVINDFNIPVRFANIGAPQLIDQAKPAFRDADIDYVMDLIHADFLIIHFNFLQEMIQPEGDRNGKGVKKRVSEIASSYPVIVKETGNGFSREDALELKDAGVRAIDVGGLGGTSFAAIEYYRALKANDEEKANSGLSFWNWGIPSPAAIKYCDVGIPVIGSGGLRTGLDLAKALMLGAVAGGFARTLLRSADDSQESIFKRVSFILRDLKIAMFLTGQTRPYGLRRVKYFVLEPLRSWMEAV</sequence>
<dbReference type="GO" id="GO:0004452">
    <property type="term" value="F:isopentenyl-diphosphate delta-isomerase activity"/>
    <property type="evidence" value="ECO:0007669"/>
    <property type="project" value="UniProtKB-UniRule"/>
</dbReference>
<evidence type="ECO:0000256" key="6">
    <source>
        <dbReference type="ARBA" id="ARBA00022842"/>
    </source>
</evidence>
<evidence type="ECO:0000313" key="13">
    <source>
        <dbReference type="EMBL" id="GGM66325.1"/>
    </source>
</evidence>
<dbReference type="InterPro" id="IPR000262">
    <property type="entry name" value="FMN-dep_DH"/>
</dbReference>
<dbReference type="Pfam" id="PF01070">
    <property type="entry name" value="FMN_dh"/>
    <property type="match status" value="2"/>
</dbReference>
<reference evidence="13" key="1">
    <citation type="journal article" date="2014" name="Int. J. Syst. Evol. Microbiol.">
        <title>Complete genome sequence of Corynebacterium casei LMG S-19264T (=DSM 44701T), isolated from a smear-ripened cheese.</title>
        <authorList>
            <consortium name="US DOE Joint Genome Institute (JGI-PGF)"/>
            <person name="Walter F."/>
            <person name="Albersmeier A."/>
            <person name="Kalinowski J."/>
            <person name="Ruckert C."/>
        </authorList>
    </citation>
    <scope>NUCLEOTIDE SEQUENCE</scope>
    <source>
        <strain evidence="13">JCM 13583</strain>
    </source>
</reference>
<evidence type="ECO:0000256" key="1">
    <source>
        <dbReference type="ARBA" id="ARBA00001917"/>
    </source>
</evidence>
<feature type="binding site" evidence="11">
    <location>
        <begin position="290"/>
        <end position="291"/>
    </location>
    <ligand>
        <name>FMN</name>
        <dbReference type="ChEBI" id="CHEBI:58210"/>
    </ligand>
</feature>
<feature type="binding site" evidence="11">
    <location>
        <begin position="92"/>
        <end position="94"/>
    </location>
    <ligand>
        <name>substrate</name>
    </ligand>
</feature>
<feature type="binding site" evidence="11">
    <location>
        <position position="61"/>
    </location>
    <ligand>
        <name>FMN</name>
        <dbReference type="ChEBI" id="CHEBI:58210"/>
    </ligand>
</feature>
<keyword evidence="8 11" id="KW-0414">Isoprene biosynthesis</keyword>
<comment type="subcellular location">
    <subcellularLocation>
        <location evidence="11">Cytoplasm</location>
    </subcellularLocation>
</comment>
<dbReference type="Proteomes" id="UP000632195">
    <property type="component" value="Unassembled WGS sequence"/>
</dbReference>
<dbReference type="Gene3D" id="3.20.20.70">
    <property type="entry name" value="Aldolase class I"/>
    <property type="match status" value="1"/>
</dbReference>
<feature type="binding site" evidence="11">
    <location>
        <position position="160"/>
    </location>
    <ligand>
        <name>Mg(2+)</name>
        <dbReference type="ChEBI" id="CHEBI:18420"/>
    </ligand>
</feature>
<dbReference type="InterPro" id="IPR013785">
    <property type="entry name" value="Aldolase_TIM"/>
</dbReference>
<reference evidence="13" key="2">
    <citation type="submission" date="2022-09" db="EMBL/GenBank/DDBJ databases">
        <authorList>
            <person name="Sun Q."/>
            <person name="Ohkuma M."/>
        </authorList>
    </citation>
    <scope>NUCLEOTIDE SEQUENCE</scope>
    <source>
        <strain evidence="13">JCM 13583</strain>
    </source>
</reference>
<dbReference type="GO" id="GO:0070402">
    <property type="term" value="F:NADPH binding"/>
    <property type="evidence" value="ECO:0007669"/>
    <property type="project" value="UniProtKB-UniRule"/>
</dbReference>
<feature type="binding site" evidence="11">
    <location>
        <position position="189"/>
    </location>
    <ligand>
        <name>FMN</name>
        <dbReference type="ChEBI" id="CHEBI:58210"/>
    </ligand>
</feature>
<feature type="binding site" evidence="11">
    <location>
        <position position="159"/>
    </location>
    <ligand>
        <name>substrate</name>
    </ligand>
</feature>